<dbReference type="EMBL" id="BMLX01000002">
    <property type="protein sequence ID" value="GGP21403.1"/>
    <property type="molecule type" value="Genomic_DNA"/>
</dbReference>
<evidence type="ECO:0000256" key="2">
    <source>
        <dbReference type="ARBA" id="ARBA00023235"/>
    </source>
</evidence>
<keyword evidence="4" id="KW-1185">Reference proteome</keyword>
<dbReference type="CDD" id="cd07067">
    <property type="entry name" value="HP_PGM_like"/>
    <property type="match status" value="1"/>
</dbReference>
<evidence type="ECO:0000313" key="4">
    <source>
        <dbReference type="Proteomes" id="UP000637267"/>
    </source>
</evidence>
<keyword evidence="2" id="KW-0413">Isomerase</keyword>
<organism evidence="3 4">
    <name type="scientific">Silvimonas iriomotensis</name>
    <dbReference type="NCBI Taxonomy" id="449662"/>
    <lineage>
        <taxon>Bacteria</taxon>
        <taxon>Pseudomonadati</taxon>
        <taxon>Pseudomonadota</taxon>
        <taxon>Betaproteobacteria</taxon>
        <taxon>Neisseriales</taxon>
        <taxon>Chitinibacteraceae</taxon>
        <taxon>Silvimonas</taxon>
    </lineage>
</organism>
<dbReference type="InterPro" id="IPR013078">
    <property type="entry name" value="His_Pase_superF_clade-1"/>
</dbReference>
<comment type="caution">
    <text evidence="3">The sequence shown here is derived from an EMBL/GenBank/DDBJ whole genome shotgun (WGS) entry which is preliminary data.</text>
</comment>
<accession>A0ABQ2P9S3</accession>
<dbReference type="PANTHER" id="PTHR48100:SF1">
    <property type="entry name" value="HISTIDINE PHOSPHATASE FAMILY PROTEIN-RELATED"/>
    <property type="match status" value="1"/>
</dbReference>
<dbReference type="InterPro" id="IPR050275">
    <property type="entry name" value="PGM_Phosphatase"/>
</dbReference>
<name>A0ABQ2P9S3_9NEIS</name>
<protein>
    <submittedName>
        <fullName evidence="3">Phosphoglycerate mutase</fullName>
    </submittedName>
</protein>
<dbReference type="RefSeq" id="WP_188704219.1">
    <property type="nucleotide sequence ID" value="NZ_BMLX01000002.1"/>
</dbReference>
<sequence length="211" mass="23419">MTTTLWLIRHGETAWNAAGRMQGHTDIPLNETGLEQADMLGVRIRAEHQRQPFGALWVSDLSRARQTAEPASGFTGLPLLLDPELRERNYGILEGLTRAEIAEEQPEASSAIKARQVDYQIPEGESIRQFADRVDRVLRGIAHRHPGQQVLVVCHGGVLDIAWRLATGQGLEKVRDHTLLNASINQIAFDGHAFSMINWGDVSHLDPGILE</sequence>
<dbReference type="PANTHER" id="PTHR48100">
    <property type="entry name" value="BROAD-SPECIFICITY PHOSPHATASE YOR283W-RELATED"/>
    <property type="match status" value="1"/>
</dbReference>
<dbReference type="InterPro" id="IPR001345">
    <property type="entry name" value="PG/BPGM_mutase_AS"/>
</dbReference>
<keyword evidence="1" id="KW-0324">Glycolysis</keyword>
<dbReference type="Proteomes" id="UP000637267">
    <property type="component" value="Unassembled WGS sequence"/>
</dbReference>
<dbReference type="InterPro" id="IPR029033">
    <property type="entry name" value="His_PPase_superfam"/>
</dbReference>
<gene>
    <name evidence="3" type="primary">gpmB</name>
    <name evidence="3" type="ORF">GCM10010970_20300</name>
</gene>
<evidence type="ECO:0000256" key="1">
    <source>
        <dbReference type="ARBA" id="ARBA00023152"/>
    </source>
</evidence>
<dbReference type="SMART" id="SM00855">
    <property type="entry name" value="PGAM"/>
    <property type="match status" value="1"/>
</dbReference>
<reference evidence="4" key="1">
    <citation type="journal article" date="2019" name="Int. J. Syst. Evol. Microbiol.">
        <title>The Global Catalogue of Microorganisms (GCM) 10K type strain sequencing project: providing services to taxonomists for standard genome sequencing and annotation.</title>
        <authorList>
            <consortium name="The Broad Institute Genomics Platform"/>
            <consortium name="The Broad Institute Genome Sequencing Center for Infectious Disease"/>
            <person name="Wu L."/>
            <person name="Ma J."/>
        </authorList>
    </citation>
    <scope>NUCLEOTIDE SEQUENCE [LARGE SCALE GENOMIC DNA]</scope>
    <source>
        <strain evidence="4">CGMCC 1.8859</strain>
    </source>
</reference>
<dbReference type="SUPFAM" id="SSF53254">
    <property type="entry name" value="Phosphoglycerate mutase-like"/>
    <property type="match status" value="1"/>
</dbReference>
<dbReference type="Gene3D" id="3.40.50.1240">
    <property type="entry name" value="Phosphoglycerate mutase-like"/>
    <property type="match status" value="1"/>
</dbReference>
<dbReference type="PROSITE" id="PS00175">
    <property type="entry name" value="PG_MUTASE"/>
    <property type="match status" value="1"/>
</dbReference>
<proteinExistence type="predicted"/>
<dbReference type="Pfam" id="PF00300">
    <property type="entry name" value="His_Phos_1"/>
    <property type="match status" value="1"/>
</dbReference>
<evidence type="ECO:0000313" key="3">
    <source>
        <dbReference type="EMBL" id="GGP21403.1"/>
    </source>
</evidence>